<keyword evidence="1" id="KW-0812">Transmembrane</keyword>
<gene>
    <name evidence="2" type="ORF">VW23_006905</name>
</gene>
<dbReference type="Proteomes" id="UP000095463">
    <property type="component" value="Unassembled WGS sequence"/>
</dbReference>
<proteinExistence type="predicted"/>
<dbReference type="RefSeq" id="WP_069912697.1">
    <property type="nucleotide sequence ID" value="NZ_LAJE02000405.1"/>
</dbReference>
<dbReference type="EMBL" id="LAJE02000405">
    <property type="protein sequence ID" value="OEO27980.1"/>
    <property type="molecule type" value="Genomic_DNA"/>
</dbReference>
<evidence type="ECO:0000256" key="1">
    <source>
        <dbReference type="SAM" id="Phobius"/>
    </source>
</evidence>
<keyword evidence="1" id="KW-0472">Membrane</keyword>
<evidence type="ECO:0000313" key="3">
    <source>
        <dbReference type="Proteomes" id="UP000095463"/>
    </source>
</evidence>
<keyword evidence="3" id="KW-1185">Reference proteome</keyword>
<comment type="caution">
    <text evidence="2">The sequence shown here is derived from an EMBL/GenBank/DDBJ whole genome shotgun (WGS) entry which is preliminary data.</text>
</comment>
<reference evidence="2 3" key="1">
    <citation type="journal article" date="2015" name="Genome Announc.">
        <title>Genome Assemblies of Three Soil-Associated Devosia species: D. insulae, D. limi, and D. soli.</title>
        <authorList>
            <person name="Hassan Y.I."/>
            <person name="Lepp D."/>
            <person name="Zhou T."/>
        </authorList>
    </citation>
    <scope>NUCLEOTIDE SEQUENCE [LARGE SCALE GENOMIC DNA]</scope>
    <source>
        <strain evidence="2 3">DS-56</strain>
    </source>
</reference>
<name>A0A1E5XHA2_9HYPH</name>
<feature type="transmembrane region" description="Helical" evidence="1">
    <location>
        <begin position="12"/>
        <end position="39"/>
    </location>
</feature>
<sequence>MSRSELPSVRPALSALLVPAAICAAVSLIAAAAITSLLVSNEVGDDYLRFDVINGVEVSSLDWSSIVVGAIGLAVPILAVLLGLVALAYASRRNR</sequence>
<evidence type="ECO:0000313" key="2">
    <source>
        <dbReference type="EMBL" id="OEO27980.1"/>
    </source>
</evidence>
<accession>A0A1E5XHA2</accession>
<dbReference type="AlphaFoldDB" id="A0A1E5XHA2"/>
<protein>
    <submittedName>
        <fullName evidence="2">Uncharacterized protein</fullName>
    </submittedName>
</protein>
<feature type="transmembrane region" description="Helical" evidence="1">
    <location>
        <begin position="66"/>
        <end position="90"/>
    </location>
</feature>
<keyword evidence="1" id="KW-1133">Transmembrane helix</keyword>
<organism evidence="2 3">
    <name type="scientific">Devosia insulae DS-56</name>
    <dbReference type="NCBI Taxonomy" id="1116389"/>
    <lineage>
        <taxon>Bacteria</taxon>
        <taxon>Pseudomonadati</taxon>
        <taxon>Pseudomonadota</taxon>
        <taxon>Alphaproteobacteria</taxon>
        <taxon>Hyphomicrobiales</taxon>
        <taxon>Devosiaceae</taxon>
        <taxon>Devosia</taxon>
    </lineage>
</organism>